<keyword evidence="1" id="KW-1133">Transmembrane helix</keyword>
<evidence type="ECO:0000256" key="1">
    <source>
        <dbReference type="SAM" id="Phobius"/>
    </source>
</evidence>
<reference evidence="2 3" key="1">
    <citation type="submission" date="2015-12" db="EMBL/GenBank/DDBJ databases">
        <title>Diversity of Burkholderia near neighbor genomes.</title>
        <authorList>
            <person name="Sahl J."/>
            <person name="Wagner D."/>
            <person name="Keim P."/>
        </authorList>
    </citation>
    <scope>NUCLEOTIDE SEQUENCE [LARGE SCALE GENOMIC DNA]</scope>
    <source>
        <strain evidence="2 3">MSMB1184WGS</strain>
    </source>
</reference>
<evidence type="ECO:0000313" key="2">
    <source>
        <dbReference type="EMBL" id="AOK20282.1"/>
    </source>
</evidence>
<organism evidence="2 3">
    <name type="scientific">Burkholderia cepacia</name>
    <name type="common">Pseudomonas cepacia</name>
    <dbReference type="NCBI Taxonomy" id="292"/>
    <lineage>
        <taxon>Bacteria</taxon>
        <taxon>Pseudomonadati</taxon>
        <taxon>Pseudomonadota</taxon>
        <taxon>Betaproteobacteria</taxon>
        <taxon>Burkholderiales</taxon>
        <taxon>Burkholderiaceae</taxon>
        <taxon>Burkholderia</taxon>
        <taxon>Burkholderia cepacia complex</taxon>
    </lineage>
</organism>
<evidence type="ECO:0000313" key="3">
    <source>
        <dbReference type="Proteomes" id="UP000094776"/>
    </source>
</evidence>
<dbReference type="AlphaFoldDB" id="A0A1B4Q287"/>
<dbReference type="PROSITE" id="PS51257">
    <property type="entry name" value="PROKAR_LIPOPROTEIN"/>
    <property type="match status" value="1"/>
</dbReference>
<keyword evidence="1" id="KW-0812">Transmembrane</keyword>
<dbReference type="RefSeq" id="WP_059803331.1">
    <property type="nucleotide sequence ID" value="NZ_CP013444.1"/>
</dbReference>
<evidence type="ECO:0008006" key="4">
    <source>
        <dbReference type="Google" id="ProtNLM"/>
    </source>
</evidence>
<gene>
    <name evidence="2" type="ORF">WT26_31430</name>
</gene>
<keyword evidence="1" id="KW-0472">Membrane</keyword>
<protein>
    <recommendedName>
        <fullName evidence="4">Lipoprotein</fullName>
    </recommendedName>
</protein>
<proteinExistence type="predicted"/>
<name>A0A1B4Q287_BURCE</name>
<feature type="transmembrane region" description="Helical" evidence="1">
    <location>
        <begin position="91"/>
        <end position="112"/>
    </location>
</feature>
<accession>A0A1B4Q287</accession>
<dbReference type="EMBL" id="CP013444">
    <property type="protein sequence ID" value="AOK20282.1"/>
    <property type="molecule type" value="Genomic_DNA"/>
</dbReference>
<dbReference type="Proteomes" id="UP000094776">
    <property type="component" value="Chromosome 2"/>
</dbReference>
<sequence length="126" mass="13453">MSIRKTVALLVAAALSCFIGYAVIVSTLLHVETLRQLDRLVSFGYLSFVDSLEIGDADGPADFFFGGVGLVLLGSLLLTKIPSVERIARGVACALFLFLASCLVYACLHSRVGEVPDYLRSAPTAK</sequence>
<feature type="transmembrane region" description="Helical" evidence="1">
    <location>
        <begin position="63"/>
        <end position="79"/>
    </location>
</feature>